<dbReference type="Proteomes" id="UP000762676">
    <property type="component" value="Unassembled WGS sequence"/>
</dbReference>
<gene>
    <name evidence="2" type="ORF">ElyMa_005103400</name>
</gene>
<dbReference type="AlphaFoldDB" id="A0AAV4JNR7"/>
<proteinExistence type="predicted"/>
<feature type="region of interest" description="Disordered" evidence="1">
    <location>
        <begin position="61"/>
        <end position="90"/>
    </location>
</feature>
<protein>
    <submittedName>
        <fullName evidence="2">Phosphodiesterase</fullName>
    </submittedName>
</protein>
<dbReference type="EMBL" id="BMAT01010199">
    <property type="protein sequence ID" value="GFS22221.1"/>
    <property type="molecule type" value="Genomic_DNA"/>
</dbReference>
<sequence>MGNGSSFEQAKTVFLEINGKEEKIIFSRHTSSRDIHELIAQAANVNKHAIITLRDRNGAHVSVSPTMPQNTSANPYKVHAKDPPAPTGKI</sequence>
<evidence type="ECO:0000256" key="1">
    <source>
        <dbReference type="SAM" id="MobiDB-lite"/>
    </source>
</evidence>
<evidence type="ECO:0000313" key="2">
    <source>
        <dbReference type="EMBL" id="GFS22221.1"/>
    </source>
</evidence>
<reference evidence="2 3" key="1">
    <citation type="journal article" date="2021" name="Elife">
        <title>Chloroplast acquisition without the gene transfer in kleptoplastic sea slugs, Plakobranchus ocellatus.</title>
        <authorList>
            <person name="Maeda T."/>
            <person name="Takahashi S."/>
            <person name="Yoshida T."/>
            <person name="Shimamura S."/>
            <person name="Takaki Y."/>
            <person name="Nagai Y."/>
            <person name="Toyoda A."/>
            <person name="Suzuki Y."/>
            <person name="Arimoto A."/>
            <person name="Ishii H."/>
            <person name="Satoh N."/>
            <person name="Nishiyama T."/>
            <person name="Hasebe M."/>
            <person name="Maruyama T."/>
            <person name="Minagawa J."/>
            <person name="Obokata J."/>
            <person name="Shigenobu S."/>
        </authorList>
    </citation>
    <scope>NUCLEOTIDE SEQUENCE [LARGE SCALE GENOMIC DNA]</scope>
</reference>
<comment type="caution">
    <text evidence="2">The sequence shown here is derived from an EMBL/GenBank/DDBJ whole genome shotgun (WGS) entry which is preliminary data.</text>
</comment>
<name>A0AAV4JNR7_9GAST</name>
<feature type="compositionally biased region" description="Polar residues" evidence="1">
    <location>
        <begin position="63"/>
        <end position="74"/>
    </location>
</feature>
<organism evidence="2 3">
    <name type="scientific">Elysia marginata</name>
    <dbReference type="NCBI Taxonomy" id="1093978"/>
    <lineage>
        <taxon>Eukaryota</taxon>
        <taxon>Metazoa</taxon>
        <taxon>Spiralia</taxon>
        <taxon>Lophotrochozoa</taxon>
        <taxon>Mollusca</taxon>
        <taxon>Gastropoda</taxon>
        <taxon>Heterobranchia</taxon>
        <taxon>Euthyneura</taxon>
        <taxon>Panpulmonata</taxon>
        <taxon>Sacoglossa</taxon>
        <taxon>Placobranchoidea</taxon>
        <taxon>Plakobranchidae</taxon>
        <taxon>Elysia</taxon>
    </lineage>
</organism>
<evidence type="ECO:0000313" key="3">
    <source>
        <dbReference type="Proteomes" id="UP000762676"/>
    </source>
</evidence>
<keyword evidence="3" id="KW-1185">Reference proteome</keyword>
<accession>A0AAV4JNR7</accession>